<name>A0A9N8WK04_9GLOM</name>
<organism evidence="1 2">
    <name type="scientific">Acaulospora morrowiae</name>
    <dbReference type="NCBI Taxonomy" id="94023"/>
    <lineage>
        <taxon>Eukaryota</taxon>
        <taxon>Fungi</taxon>
        <taxon>Fungi incertae sedis</taxon>
        <taxon>Mucoromycota</taxon>
        <taxon>Glomeromycotina</taxon>
        <taxon>Glomeromycetes</taxon>
        <taxon>Diversisporales</taxon>
        <taxon>Acaulosporaceae</taxon>
        <taxon>Acaulospora</taxon>
    </lineage>
</organism>
<gene>
    <name evidence="1" type="ORF">AMORRO_LOCUS2611</name>
</gene>
<reference evidence="1" key="1">
    <citation type="submission" date="2021-06" db="EMBL/GenBank/DDBJ databases">
        <authorList>
            <person name="Kallberg Y."/>
            <person name="Tangrot J."/>
            <person name="Rosling A."/>
        </authorList>
    </citation>
    <scope>NUCLEOTIDE SEQUENCE</scope>
    <source>
        <strain evidence="1">CL551</strain>
    </source>
</reference>
<dbReference type="Proteomes" id="UP000789342">
    <property type="component" value="Unassembled WGS sequence"/>
</dbReference>
<sequence>MLSKKPYSRKGYVRKAILAKGVVNNKLFVTGSVVKNYRAEREWSGESIFHSFLCSNARVGTNGKVYVKGFRLKVSLGRNMQIFLPPQGANQDPEQIWEVPLKIRIAILSHANSIVNFRGPPDVRRVQNVQVATSESQFTIYYGARVRATNDDDILHVAHDNDPAYEEDEQQQILKKSLEPEKQKADDLALDHFLNSISDDRDLLLFENYKYNPVEDLRL</sequence>
<keyword evidence="2" id="KW-1185">Reference proteome</keyword>
<protein>
    <submittedName>
        <fullName evidence="1">3738_t:CDS:1</fullName>
    </submittedName>
</protein>
<proteinExistence type="predicted"/>
<accession>A0A9N8WK04</accession>
<dbReference type="EMBL" id="CAJVPV010001125">
    <property type="protein sequence ID" value="CAG8487366.1"/>
    <property type="molecule type" value="Genomic_DNA"/>
</dbReference>
<evidence type="ECO:0000313" key="1">
    <source>
        <dbReference type="EMBL" id="CAG8487366.1"/>
    </source>
</evidence>
<dbReference type="AlphaFoldDB" id="A0A9N8WK04"/>
<comment type="caution">
    <text evidence="1">The sequence shown here is derived from an EMBL/GenBank/DDBJ whole genome shotgun (WGS) entry which is preliminary data.</text>
</comment>
<evidence type="ECO:0000313" key="2">
    <source>
        <dbReference type="Proteomes" id="UP000789342"/>
    </source>
</evidence>